<dbReference type="PANTHER" id="PTHR30540">
    <property type="entry name" value="OSMOTIC STRESS POTASSIUM TRANSPORTER"/>
    <property type="match status" value="1"/>
</dbReference>
<proteinExistence type="inferred from homology"/>
<evidence type="ECO:0000256" key="4">
    <source>
        <dbReference type="ARBA" id="ARBA00022538"/>
    </source>
</evidence>
<dbReference type="InterPro" id="IPR053951">
    <property type="entry name" value="K_trans_N"/>
</dbReference>
<name>A0A7J7MY96_9MAGN</name>
<dbReference type="Proteomes" id="UP000541444">
    <property type="component" value="Unassembled WGS sequence"/>
</dbReference>
<feature type="transmembrane region" description="Helical" evidence="10">
    <location>
        <begin position="293"/>
        <end position="314"/>
    </location>
</feature>
<comment type="subcellular location">
    <subcellularLocation>
        <location evidence="1 10">Membrane</location>
        <topology evidence="1 10">Multi-pass membrane protein</topology>
    </subcellularLocation>
</comment>
<protein>
    <recommendedName>
        <fullName evidence="10">Potassium transporter</fullName>
    </recommendedName>
</protein>
<evidence type="ECO:0000256" key="10">
    <source>
        <dbReference type="RuleBase" id="RU321113"/>
    </source>
</evidence>
<keyword evidence="4 10" id="KW-0633">Potassium transport</keyword>
<reference evidence="14 15" key="1">
    <citation type="journal article" date="2020" name="IScience">
        <title>Genome Sequencing of the Endangered Kingdonia uniflora (Circaeasteraceae, Ranunculales) Reveals Potential Mechanisms of Evolutionary Specialization.</title>
        <authorList>
            <person name="Sun Y."/>
            <person name="Deng T."/>
            <person name="Zhang A."/>
            <person name="Moore M.J."/>
            <person name="Landis J.B."/>
            <person name="Lin N."/>
            <person name="Zhang H."/>
            <person name="Zhang X."/>
            <person name="Huang J."/>
            <person name="Zhang X."/>
            <person name="Sun H."/>
            <person name="Wang H."/>
        </authorList>
    </citation>
    <scope>NUCLEOTIDE SEQUENCE [LARGE SCALE GENOMIC DNA]</scope>
    <source>
        <strain evidence="14">TB1705</strain>
        <tissue evidence="14">Leaf</tissue>
    </source>
</reference>
<evidence type="ECO:0000256" key="8">
    <source>
        <dbReference type="ARBA" id="ARBA00023065"/>
    </source>
</evidence>
<evidence type="ECO:0000256" key="3">
    <source>
        <dbReference type="ARBA" id="ARBA00022448"/>
    </source>
</evidence>
<comment type="similarity">
    <text evidence="2 10">Belongs to the HAK/KUP transporter (TC 2.A.72.3) family.</text>
</comment>
<comment type="function">
    <text evidence="10">Potassium transporter.</text>
</comment>
<keyword evidence="15" id="KW-1185">Reference proteome</keyword>
<feature type="transmembrane region" description="Helical" evidence="10">
    <location>
        <begin position="44"/>
        <end position="65"/>
    </location>
</feature>
<evidence type="ECO:0000259" key="12">
    <source>
        <dbReference type="Pfam" id="PF02705"/>
    </source>
</evidence>
<keyword evidence="6 10" id="KW-0630">Potassium</keyword>
<dbReference type="GO" id="GO:0016020">
    <property type="term" value="C:membrane"/>
    <property type="evidence" value="ECO:0007669"/>
    <property type="project" value="UniProtKB-SubCell"/>
</dbReference>
<dbReference type="InterPro" id="IPR053952">
    <property type="entry name" value="K_trans_C"/>
</dbReference>
<evidence type="ECO:0000313" key="14">
    <source>
        <dbReference type="EMBL" id="KAF6159750.1"/>
    </source>
</evidence>
<evidence type="ECO:0000256" key="6">
    <source>
        <dbReference type="ARBA" id="ARBA00022958"/>
    </source>
</evidence>
<feature type="transmembrane region" description="Helical" evidence="10">
    <location>
        <begin position="85"/>
        <end position="105"/>
    </location>
</feature>
<feature type="transmembrane region" description="Helical" evidence="10">
    <location>
        <begin position="434"/>
        <end position="452"/>
    </location>
</feature>
<dbReference type="OrthoDB" id="504708at2759"/>
<feature type="transmembrane region" description="Helical" evidence="10">
    <location>
        <begin position="217"/>
        <end position="235"/>
    </location>
</feature>
<feature type="compositionally biased region" description="Acidic residues" evidence="11">
    <location>
        <begin position="1"/>
        <end position="13"/>
    </location>
</feature>
<feature type="transmembrane region" description="Helical" evidence="10">
    <location>
        <begin position="335"/>
        <end position="357"/>
    </location>
</feature>
<gene>
    <name evidence="14" type="ORF">GIB67_030008</name>
</gene>
<keyword evidence="7 10" id="KW-1133">Transmembrane helix</keyword>
<dbReference type="EMBL" id="JACGCM010001188">
    <property type="protein sequence ID" value="KAF6159750.1"/>
    <property type="molecule type" value="Genomic_DNA"/>
</dbReference>
<feature type="region of interest" description="Disordered" evidence="11">
    <location>
        <begin position="1"/>
        <end position="24"/>
    </location>
</feature>
<keyword evidence="8 10" id="KW-0406">Ion transport</keyword>
<feature type="domain" description="K+ potassium transporter integral membrane" evidence="12">
    <location>
        <begin position="53"/>
        <end position="555"/>
    </location>
</feature>
<evidence type="ECO:0000256" key="9">
    <source>
        <dbReference type="ARBA" id="ARBA00023136"/>
    </source>
</evidence>
<dbReference type="AlphaFoldDB" id="A0A7J7MY96"/>
<feature type="transmembrane region" description="Helical" evidence="10">
    <location>
        <begin position="458"/>
        <end position="480"/>
    </location>
</feature>
<feature type="transmembrane region" description="Helical" evidence="10">
    <location>
        <begin position="377"/>
        <end position="397"/>
    </location>
</feature>
<evidence type="ECO:0000256" key="7">
    <source>
        <dbReference type="ARBA" id="ARBA00022989"/>
    </source>
</evidence>
<evidence type="ECO:0000256" key="2">
    <source>
        <dbReference type="ARBA" id="ARBA00008440"/>
    </source>
</evidence>
<feature type="transmembrane region" description="Helical" evidence="10">
    <location>
        <begin position="175"/>
        <end position="197"/>
    </location>
</feature>
<dbReference type="PANTHER" id="PTHR30540:SF106">
    <property type="entry name" value="POTASSIUM TRANSPORTER 26"/>
    <property type="match status" value="1"/>
</dbReference>
<sequence>MGDHEVEFDDVEEQTTPNPLGASRSSIKSFSEIYRLPSRKPKDYAFVQTMALAYSSLGVVYGDIGTSPLYTFSSVRLANPEEEDIIGFLSLVFWTLTLIGLVKYVSVVLLADDHGEGGTFALYSLLCQHINFRNRISIRNTRLDSDANLKFYSPRMDIQSKAKVFLENSSRAQSILTFVVLLGTCMVIGDGALTPAISVLSAVQGIQSRSSKIEQSHVVMISCAILLVLFLFQRFGTGKVSFLFSPIMVLWFTCLTAIGVYNIVNYHPSIFKAASPHYIYLFFKRNGTKGWELLGAVTLCITVHWMQYLFYFTFNYEAGAEAMFADLGHFNKGSIQMAFSFLVYPALIVTYAGQGAYLIKNPENISTAFYSSVPGPVFWPVFIVATLAAIVASQALISASFSIIRQSMALGCFPRVNMIHTSNKHEGQVYSPEVNYFLMVACLIIMIGFQGGEEIGNAYGFAVIWVMIITTCLMTVVMLVIWNTKLILILAFFFFFFFFEGLYMTALINKVPKGGWVPFCIAAFFLEIMLSWTYGRSKKTEYEAERKMTSSDLTQLVSNNTLTRVPGICFFCTDLVNGIPPIIRHYVQNVGSLRDIMVIVTVRILPIKSVLPDERFVLGKLGPKGVYRCLIQYGYKDSPNMEGAEFVASVVEKLKEEIEDIDEMAMLESAASKGVVYVLGRTILKSSEKNGWVAHCVIDYSYRFLQKNFRSAISTLKIPPSKMLQVGMLYEL</sequence>
<evidence type="ECO:0000259" key="13">
    <source>
        <dbReference type="Pfam" id="PF22776"/>
    </source>
</evidence>
<feature type="transmembrane region" description="Helical" evidence="10">
    <location>
        <begin position="242"/>
        <end position="264"/>
    </location>
</feature>
<feature type="domain" description="K+ potassium transporter C-terminal" evidence="13">
    <location>
        <begin position="566"/>
        <end position="732"/>
    </location>
</feature>
<organism evidence="14 15">
    <name type="scientific">Kingdonia uniflora</name>
    <dbReference type="NCBI Taxonomy" id="39325"/>
    <lineage>
        <taxon>Eukaryota</taxon>
        <taxon>Viridiplantae</taxon>
        <taxon>Streptophyta</taxon>
        <taxon>Embryophyta</taxon>
        <taxon>Tracheophyta</taxon>
        <taxon>Spermatophyta</taxon>
        <taxon>Magnoliopsida</taxon>
        <taxon>Ranunculales</taxon>
        <taxon>Circaeasteraceae</taxon>
        <taxon>Kingdonia</taxon>
    </lineage>
</organism>
<dbReference type="GO" id="GO:0015079">
    <property type="term" value="F:potassium ion transmembrane transporter activity"/>
    <property type="evidence" value="ECO:0007669"/>
    <property type="project" value="UniProtKB-UniRule"/>
</dbReference>
<accession>A0A7J7MY96</accession>
<dbReference type="InterPro" id="IPR003855">
    <property type="entry name" value="K+_transporter"/>
</dbReference>
<comment type="caution">
    <text evidence="14">The sequence shown here is derived from an EMBL/GenBank/DDBJ whole genome shotgun (WGS) entry which is preliminary data.</text>
</comment>
<feature type="transmembrane region" description="Helical" evidence="10">
    <location>
        <begin position="487"/>
        <end position="508"/>
    </location>
</feature>
<dbReference type="Pfam" id="PF02705">
    <property type="entry name" value="K_trans"/>
    <property type="match status" value="1"/>
</dbReference>
<feature type="compositionally biased region" description="Polar residues" evidence="11">
    <location>
        <begin position="14"/>
        <end position="24"/>
    </location>
</feature>
<evidence type="ECO:0000256" key="1">
    <source>
        <dbReference type="ARBA" id="ARBA00004141"/>
    </source>
</evidence>
<evidence type="ECO:0000256" key="11">
    <source>
        <dbReference type="SAM" id="MobiDB-lite"/>
    </source>
</evidence>
<evidence type="ECO:0000256" key="5">
    <source>
        <dbReference type="ARBA" id="ARBA00022692"/>
    </source>
</evidence>
<feature type="transmembrane region" description="Helical" evidence="10">
    <location>
        <begin position="514"/>
        <end position="534"/>
    </location>
</feature>
<keyword evidence="3" id="KW-0813">Transport</keyword>
<evidence type="ECO:0000313" key="15">
    <source>
        <dbReference type="Proteomes" id="UP000541444"/>
    </source>
</evidence>
<dbReference type="Pfam" id="PF22776">
    <property type="entry name" value="K_trans_C"/>
    <property type="match status" value="1"/>
</dbReference>
<dbReference type="NCBIfam" id="TIGR00794">
    <property type="entry name" value="kup"/>
    <property type="match status" value="1"/>
</dbReference>
<keyword evidence="9 10" id="KW-0472">Membrane</keyword>
<keyword evidence="5 10" id="KW-0812">Transmembrane</keyword>